<dbReference type="GO" id="GO:0005344">
    <property type="term" value="F:oxygen carrier activity"/>
    <property type="evidence" value="ECO:0007669"/>
    <property type="project" value="UniProtKB-KW"/>
</dbReference>
<dbReference type="GO" id="GO:0019825">
    <property type="term" value="F:oxygen binding"/>
    <property type="evidence" value="ECO:0007669"/>
    <property type="project" value="InterPro"/>
</dbReference>
<feature type="compositionally biased region" description="Acidic residues" evidence="6">
    <location>
        <begin position="115"/>
        <end position="129"/>
    </location>
</feature>
<name>A0A8H7VFZ6_9FUNG</name>
<dbReference type="SUPFAM" id="SSF48371">
    <property type="entry name" value="ARM repeat"/>
    <property type="match status" value="1"/>
</dbReference>
<dbReference type="Proteomes" id="UP000646827">
    <property type="component" value="Unassembled WGS sequence"/>
</dbReference>
<dbReference type="PROSITE" id="PS01033">
    <property type="entry name" value="GLOBIN"/>
    <property type="match status" value="1"/>
</dbReference>
<dbReference type="Gene3D" id="1.10.490.10">
    <property type="entry name" value="Globins"/>
    <property type="match status" value="1"/>
</dbReference>
<evidence type="ECO:0000256" key="3">
    <source>
        <dbReference type="ARBA" id="ARBA00022621"/>
    </source>
</evidence>
<dbReference type="InterPro" id="IPR050532">
    <property type="entry name" value="Globin-like_OT"/>
</dbReference>
<dbReference type="AlphaFoldDB" id="A0A8H7VFZ6"/>
<dbReference type="GO" id="GO:0046872">
    <property type="term" value="F:metal ion binding"/>
    <property type="evidence" value="ECO:0007669"/>
    <property type="project" value="UniProtKB-KW"/>
</dbReference>
<evidence type="ECO:0000259" key="7">
    <source>
        <dbReference type="PROSITE" id="PS01033"/>
    </source>
</evidence>
<dbReference type="PANTHER" id="PTHR46458:SF1">
    <property type="entry name" value="GEO09476P1"/>
    <property type="match status" value="1"/>
</dbReference>
<dbReference type="InterPro" id="IPR009050">
    <property type="entry name" value="Globin-like_sf"/>
</dbReference>
<keyword evidence="3" id="KW-0561">Oxygen transport</keyword>
<keyword evidence="9" id="KW-1185">Reference proteome</keyword>
<dbReference type="EMBL" id="JAEPRB010000295">
    <property type="protein sequence ID" value="KAG2217477.1"/>
    <property type="molecule type" value="Genomic_DNA"/>
</dbReference>
<proteinExistence type="predicted"/>
<comment type="caution">
    <text evidence="8">The sequence shown here is derived from an EMBL/GenBank/DDBJ whole genome shotgun (WGS) entry which is preliminary data.</text>
</comment>
<gene>
    <name evidence="8" type="ORF">INT45_010763</name>
</gene>
<dbReference type="InterPro" id="IPR016024">
    <property type="entry name" value="ARM-type_fold"/>
</dbReference>
<dbReference type="SUPFAM" id="SSF46458">
    <property type="entry name" value="Globin-like"/>
    <property type="match status" value="1"/>
</dbReference>
<dbReference type="InterPro" id="IPR012292">
    <property type="entry name" value="Globin/Proto"/>
</dbReference>
<feature type="domain" description="Globin" evidence="7">
    <location>
        <begin position="8"/>
        <end position="204"/>
    </location>
</feature>
<evidence type="ECO:0000313" key="8">
    <source>
        <dbReference type="EMBL" id="KAG2217477.1"/>
    </source>
</evidence>
<dbReference type="Pfam" id="PF00042">
    <property type="entry name" value="Globin"/>
    <property type="match status" value="1"/>
</dbReference>
<keyword evidence="5" id="KW-0408">Iron</keyword>
<dbReference type="GO" id="GO:0020037">
    <property type="term" value="F:heme binding"/>
    <property type="evidence" value="ECO:0007669"/>
    <property type="project" value="InterPro"/>
</dbReference>
<dbReference type="PANTHER" id="PTHR46458">
    <property type="entry name" value="BLR2807 PROTEIN"/>
    <property type="match status" value="1"/>
</dbReference>
<evidence type="ECO:0000256" key="5">
    <source>
        <dbReference type="ARBA" id="ARBA00023004"/>
    </source>
</evidence>
<keyword evidence="2" id="KW-0349">Heme</keyword>
<evidence type="ECO:0000256" key="2">
    <source>
        <dbReference type="ARBA" id="ARBA00022617"/>
    </source>
</evidence>
<sequence length="246" mass="28548">MTPSYPSPPTKAQTQLIRQTWERVSEKRHEKDNPNVSASYAFGKQFYESLFIMEPELKNILTNSLQQARVLTGVLSYITRAPSVMPARYKEIKNIRDMNAMLKNNNNKNNNNNSDAEEEEEDDDDDMMEELNEEEEAWMVEKLQELGARHVGYKIVKESLFDSIGPALVEALQNRLDNEYKPHMGEAWLKAHYYVVFHMKKGLQSQLVWEGVLENGQQDQYRKYYQQRSRSNSSASLAKANNCSIQ</sequence>
<feature type="compositionally biased region" description="Low complexity" evidence="6">
    <location>
        <begin position="102"/>
        <end position="114"/>
    </location>
</feature>
<evidence type="ECO:0000256" key="6">
    <source>
        <dbReference type="SAM" id="MobiDB-lite"/>
    </source>
</evidence>
<dbReference type="OrthoDB" id="436496at2759"/>
<evidence type="ECO:0000256" key="1">
    <source>
        <dbReference type="ARBA" id="ARBA00022448"/>
    </source>
</evidence>
<keyword evidence="1" id="KW-0813">Transport</keyword>
<keyword evidence="4" id="KW-0479">Metal-binding</keyword>
<evidence type="ECO:0000256" key="4">
    <source>
        <dbReference type="ARBA" id="ARBA00022723"/>
    </source>
</evidence>
<accession>A0A8H7VFZ6</accession>
<organism evidence="8 9">
    <name type="scientific">Circinella minor</name>
    <dbReference type="NCBI Taxonomy" id="1195481"/>
    <lineage>
        <taxon>Eukaryota</taxon>
        <taxon>Fungi</taxon>
        <taxon>Fungi incertae sedis</taxon>
        <taxon>Mucoromycota</taxon>
        <taxon>Mucoromycotina</taxon>
        <taxon>Mucoromycetes</taxon>
        <taxon>Mucorales</taxon>
        <taxon>Lichtheimiaceae</taxon>
        <taxon>Circinella</taxon>
    </lineage>
</organism>
<reference evidence="8 9" key="1">
    <citation type="submission" date="2020-12" db="EMBL/GenBank/DDBJ databases">
        <title>Metabolic potential, ecology and presence of endohyphal bacteria is reflected in genomic diversity of Mucoromycotina.</title>
        <authorList>
            <person name="Muszewska A."/>
            <person name="Okrasinska A."/>
            <person name="Steczkiewicz K."/>
            <person name="Drgas O."/>
            <person name="Orlowska M."/>
            <person name="Perlinska-Lenart U."/>
            <person name="Aleksandrzak-Piekarczyk T."/>
            <person name="Szatraj K."/>
            <person name="Zielenkiewicz U."/>
            <person name="Pilsyk S."/>
            <person name="Malc E."/>
            <person name="Mieczkowski P."/>
            <person name="Kruszewska J.S."/>
            <person name="Biernat P."/>
            <person name="Pawlowska J."/>
        </authorList>
    </citation>
    <scope>NUCLEOTIDE SEQUENCE [LARGE SCALE GENOMIC DNA]</scope>
    <source>
        <strain evidence="8 9">CBS 142.35</strain>
    </source>
</reference>
<protein>
    <recommendedName>
        <fullName evidence="7">Globin domain-containing protein</fullName>
    </recommendedName>
</protein>
<feature type="region of interest" description="Disordered" evidence="6">
    <location>
        <begin position="102"/>
        <end position="129"/>
    </location>
</feature>
<evidence type="ECO:0000313" key="9">
    <source>
        <dbReference type="Proteomes" id="UP000646827"/>
    </source>
</evidence>
<dbReference type="InterPro" id="IPR000971">
    <property type="entry name" value="Globin"/>
</dbReference>